<name>A0A4Y7RNV3_9FIRM</name>
<protein>
    <submittedName>
        <fullName evidence="2">Putative signaling protein</fullName>
    </submittedName>
</protein>
<evidence type="ECO:0000313" key="3">
    <source>
        <dbReference type="Proteomes" id="UP000297597"/>
    </source>
</evidence>
<dbReference type="CDD" id="cd01949">
    <property type="entry name" value="GGDEF"/>
    <property type="match status" value="1"/>
</dbReference>
<dbReference type="PANTHER" id="PTHR45138:SF23">
    <property type="entry name" value="SIGNALING PROTEIN"/>
    <property type="match status" value="1"/>
</dbReference>
<dbReference type="GO" id="GO:0043709">
    <property type="term" value="P:cell adhesion involved in single-species biofilm formation"/>
    <property type="evidence" value="ECO:0007669"/>
    <property type="project" value="TreeGrafter"/>
</dbReference>
<dbReference type="Gene3D" id="3.30.70.270">
    <property type="match status" value="1"/>
</dbReference>
<dbReference type="Proteomes" id="UP000297597">
    <property type="component" value="Unassembled WGS sequence"/>
</dbReference>
<organism evidence="2 3">
    <name type="scientific">Pelotomaculum propionicicum</name>
    <dbReference type="NCBI Taxonomy" id="258475"/>
    <lineage>
        <taxon>Bacteria</taxon>
        <taxon>Bacillati</taxon>
        <taxon>Bacillota</taxon>
        <taxon>Clostridia</taxon>
        <taxon>Eubacteriales</taxon>
        <taxon>Desulfotomaculaceae</taxon>
        <taxon>Pelotomaculum</taxon>
    </lineage>
</organism>
<dbReference type="GO" id="GO:1902201">
    <property type="term" value="P:negative regulation of bacterial-type flagellum-dependent cell motility"/>
    <property type="evidence" value="ECO:0007669"/>
    <property type="project" value="TreeGrafter"/>
</dbReference>
<dbReference type="SUPFAM" id="SSF55073">
    <property type="entry name" value="Nucleotide cyclase"/>
    <property type="match status" value="1"/>
</dbReference>
<keyword evidence="3" id="KW-1185">Reference proteome</keyword>
<dbReference type="Pfam" id="PF00990">
    <property type="entry name" value="GGDEF"/>
    <property type="match status" value="1"/>
</dbReference>
<dbReference type="GO" id="GO:0005886">
    <property type="term" value="C:plasma membrane"/>
    <property type="evidence" value="ECO:0007669"/>
    <property type="project" value="TreeGrafter"/>
</dbReference>
<accession>A0A4Y7RNV3</accession>
<dbReference type="GO" id="GO:0052621">
    <property type="term" value="F:diguanylate cyclase activity"/>
    <property type="evidence" value="ECO:0007669"/>
    <property type="project" value="TreeGrafter"/>
</dbReference>
<feature type="domain" description="GGDEF" evidence="1">
    <location>
        <begin position="120"/>
        <end position="249"/>
    </location>
</feature>
<dbReference type="SMART" id="SM00267">
    <property type="entry name" value="GGDEF"/>
    <property type="match status" value="1"/>
</dbReference>
<evidence type="ECO:0000259" key="1">
    <source>
        <dbReference type="PROSITE" id="PS50887"/>
    </source>
</evidence>
<dbReference type="PANTHER" id="PTHR45138">
    <property type="entry name" value="REGULATORY COMPONENTS OF SENSORY TRANSDUCTION SYSTEM"/>
    <property type="match status" value="1"/>
</dbReference>
<dbReference type="AlphaFoldDB" id="A0A4Y7RNV3"/>
<comment type="caution">
    <text evidence="2">The sequence shown here is derived from an EMBL/GenBank/DDBJ whole genome shotgun (WGS) entry which is preliminary data.</text>
</comment>
<dbReference type="RefSeq" id="WP_134214164.1">
    <property type="nucleotide sequence ID" value="NZ_QFFZ01000026.1"/>
</dbReference>
<dbReference type="InterPro" id="IPR000160">
    <property type="entry name" value="GGDEF_dom"/>
</dbReference>
<dbReference type="PROSITE" id="PS50887">
    <property type="entry name" value="GGDEF"/>
    <property type="match status" value="1"/>
</dbReference>
<proteinExistence type="predicted"/>
<dbReference type="InterPro" id="IPR029787">
    <property type="entry name" value="Nucleotide_cyclase"/>
</dbReference>
<reference evidence="2 3" key="1">
    <citation type="journal article" date="2018" name="Environ. Microbiol.">
        <title>Novel energy conservation strategies and behaviour of Pelotomaculum schinkii driving syntrophic propionate catabolism.</title>
        <authorList>
            <person name="Hidalgo-Ahumada C.A.P."/>
            <person name="Nobu M.K."/>
            <person name="Narihiro T."/>
            <person name="Tamaki H."/>
            <person name="Liu W.T."/>
            <person name="Kamagata Y."/>
            <person name="Stams A.J.M."/>
            <person name="Imachi H."/>
            <person name="Sousa D.Z."/>
        </authorList>
    </citation>
    <scope>NUCLEOTIDE SEQUENCE [LARGE SCALE GENOMIC DNA]</scope>
    <source>
        <strain evidence="2 3">MGP</strain>
    </source>
</reference>
<dbReference type="OrthoDB" id="9805474at2"/>
<dbReference type="InterPro" id="IPR043128">
    <property type="entry name" value="Rev_trsase/Diguanyl_cyclase"/>
</dbReference>
<dbReference type="InterPro" id="IPR050469">
    <property type="entry name" value="Diguanylate_Cyclase"/>
</dbReference>
<sequence length="249" mass="28498">MSKQESNLFESEKRILKEAEALISSRKYAGNTLLEPYRILADQFGKLLREVEKIVRIGDGQQEYLHRIQEDLKKEIKNRIKAEEKLQYLATTDTLTGAYNRGTGLALLENQVKAQKRNKDVFSICYIDVNGLKYVNDNFGHFEGDGLLVSVCKYIKGVIRESDILCRLGGDEFMIIFPQCAKDNADAIINRITANIDADNEGKRNPYHISFSFGIIQVDADNEKSIDALIEMADMKMYEHKERFKKGMK</sequence>
<dbReference type="EMBL" id="QFFZ01000026">
    <property type="protein sequence ID" value="TEB10430.1"/>
    <property type="molecule type" value="Genomic_DNA"/>
</dbReference>
<dbReference type="NCBIfam" id="TIGR00254">
    <property type="entry name" value="GGDEF"/>
    <property type="match status" value="1"/>
</dbReference>
<gene>
    <name evidence="2" type="ORF">Pmgp_02339</name>
</gene>
<evidence type="ECO:0000313" key="2">
    <source>
        <dbReference type="EMBL" id="TEB10430.1"/>
    </source>
</evidence>